<dbReference type="GO" id="GO:0005743">
    <property type="term" value="C:mitochondrial inner membrane"/>
    <property type="evidence" value="ECO:0007669"/>
    <property type="project" value="TreeGrafter"/>
</dbReference>
<protein>
    <recommendedName>
        <fullName evidence="5">Tim44-like domain-containing protein</fullName>
    </recommendedName>
</protein>
<comment type="caution">
    <text evidence="2">The sequence shown here is derived from an EMBL/GenBank/DDBJ whole genome shotgun (WGS) entry which is preliminary data.</text>
</comment>
<dbReference type="EMBL" id="CAJNOM010000012">
    <property type="protein sequence ID" value="CAF0786835.1"/>
    <property type="molecule type" value="Genomic_DNA"/>
</dbReference>
<dbReference type="EMBL" id="CAJNOI010000049">
    <property type="protein sequence ID" value="CAF0940795.1"/>
    <property type="molecule type" value="Genomic_DNA"/>
</dbReference>
<dbReference type="PANTHER" id="PTHR13333:SF5">
    <property type="entry name" value="M-AAA PROTEASE-INTERACTING PROTEIN 1, MITOCHONDRIAL"/>
    <property type="match status" value="1"/>
</dbReference>
<gene>
    <name evidence="2" type="ORF">BJG266_LOCUS12632</name>
    <name evidence="1" type="ORF">QVE165_LOCUS3478</name>
</gene>
<dbReference type="GO" id="GO:0032979">
    <property type="term" value="P:protein insertion into mitochondrial inner membrane from matrix"/>
    <property type="evidence" value="ECO:0007669"/>
    <property type="project" value="TreeGrafter"/>
</dbReference>
<keyword evidence="3" id="KW-1185">Reference proteome</keyword>
<reference evidence="2" key="1">
    <citation type="submission" date="2021-02" db="EMBL/GenBank/DDBJ databases">
        <authorList>
            <person name="Nowell W R."/>
        </authorList>
    </citation>
    <scope>NUCLEOTIDE SEQUENCE</scope>
</reference>
<evidence type="ECO:0000313" key="3">
    <source>
        <dbReference type="Proteomes" id="UP000663832"/>
    </source>
</evidence>
<accession>A0A814CCU7</accession>
<sequence length="237" mass="27539">MAFIISRSLRPISTTLFNYSSKLLSSNYVRSTSSNHHPMMLMDLPRIVYPNLFLTIKNFFSRMIISGYFDQTFAIKPFSEGARQAITVVSHLISNGQFDDLSGFVTREVINEVKQNYEKLSSEQKQKIAIDESEIVFTYPYLIGIIMDDQTNNRLVEITMIFHILKDRDAYRQEMLNATGNVASNWTSAVKKMRDNIIVCNYKFLRDMSKNAKDDSWTISGLNHWQPSEYEQQQKQE</sequence>
<dbReference type="PANTHER" id="PTHR13333">
    <property type="entry name" value="M-AAA PROTEASE-INTERACTING PROTEIN 1, MITOCHONDRIAL"/>
    <property type="match status" value="1"/>
</dbReference>
<dbReference type="AlphaFoldDB" id="A0A814CCU7"/>
<dbReference type="Proteomes" id="UP000663832">
    <property type="component" value="Unassembled WGS sequence"/>
</dbReference>
<name>A0A814CCU7_9BILA</name>
<evidence type="ECO:0008006" key="5">
    <source>
        <dbReference type="Google" id="ProtNLM"/>
    </source>
</evidence>
<proteinExistence type="predicted"/>
<evidence type="ECO:0000313" key="2">
    <source>
        <dbReference type="EMBL" id="CAF0940795.1"/>
    </source>
</evidence>
<dbReference type="GO" id="GO:0043022">
    <property type="term" value="F:ribosome binding"/>
    <property type="evidence" value="ECO:0007669"/>
    <property type="project" value="TreeGrafter"/>
</dbReference>
<evidence type="ECO:0000313" key="4">
    <source>
        <dbReference type="Proteomes" id="UP000663877"/>
    </source>
</evidence>
<dbReference type="Proteomes" id="UP000663877">
    <property type="component" value="Unassembled WGS sequence"/>
</dbReference>
<organism evidence="2 4">
    <name type="scientific">Adineta steineri</name>
    <dbReference type="NCBI Taxonomy" id="433720"/>
    <lineage>
        <taxon>Eukaryota</taxon>
        <taxon>Metazoa</taxon>
        <taxon>Spiralia</taxon>
        <taxon>Gnathifera</taxon>
        <taxon>Rotifera</taxon>
        <taxon>Eurotatoria</taxon>
        <taxon>Bdelloidea</taxon>
        <taxon>Adinetida</taxon>
        <taxon>Adinetidae</taxon>
        <taxon>Adineta</taxon>
    </lineage>
</organism>
<evidence type="ECO:0000313" key="1">
    <source>
        <dbReference type="EMBL" id="CAF0786835.1"/>
    </source>
</evidence>
<dbReference type="OrthoDB" id="7249367at2759"/>